<dbReference type="EC" id="3.1.4.52" evidence="2"/>
<dbReference type="InterPro" id="IPR050706">
    <property type="entry name" value="Cyclic-di-GMP_PDE-like"/>
</dbReference>
<evidence type="ECO:0000256" key="1">
    <source>
        <dbReference type="ARBA" id="ARBA00004651"/>
    </source>
</evidence>
<keyword evidence="5" id="KW-0812">Transmembrane</keyword>
<dbReference type="PANTHER" id="PTHR33121:SF79">
    <property type="entry name" value="CYCLIC DI-GMP PHOSPHODIESTERASE PDED-RELATED"/>
    <property type="match status" value="1"/>
</dbReference>
<dbReference type="Proteomes" id="UP001144397">
    <property type="component" value="Unassembled WGS sequence"/>
</dbReference>
<protein>
    <recommendedName>
        <fullName evidence="2">cyclic-guanylate-specific phosphodiesterase</fullName>
        <ecNumber evidence="2">3.1.4.52</ecNumber>
    </recommendedName>
</protein>
<sequence length="509" mass="56506">MSRGLTWALVVLATVIGTMVPLAPTLYVSWRFALSTQQEQLNAYALRVLDHTDAVYADAVSALRTIAAMPFPPCSPQHIRAMLQITEEALSVVNIGYGAGDVVECNSWGILNYKLVRAPVQIEQPDGIGLILNWRPTNFGTDRAILILRLREYSVLVDQRQFFNEWETSNPFTISEVRTRGGRPIYASYLDRDLPTPPDASDASVEKVSRNWAVTVRQPRITFKEHLQANRAVLLPLSAAIALLSAASGLLVLRRQSSPRTELAKALKKGELVAHYQPIIELATGRCIGAEALVRWPRADGSQTPPDMFIPLAEETGLIERVTDQMLAAVIEDLGDLLRDDPHAHVSINLSAVDITTGRILPVLERVLDGSGIQPRQIWLEATERSFIDVDGARATLLELRRRGHRTAIDDFGTGYSGLNYIQNLPIDLLKIDRSFITAVNTEAPTRDVTPYIIAMGHELKLQIIAEGVETENQAEYLRTQGVSFAQGWLYSKALPASAFLVFWTARRR</sequence>
<keyword evidence="8" id="KW-0472">Membrane</keyword>
<comment type="subcellular location">
    <subcellularLocation>
        <location evidence="1">Cell membrane</location>
        <topology evidence="1">Multi-pass membrane protein</topology>
    </subcellularLocation>
</comment>
<dbReference type="GO" id="GO:0005886">
    <property type="term" value="C:plasma membrane"/>
    <property type="evidence" value="ECO:0007669"/>
    <property type="project" value="UniProtKB-SubCell"/>
</dbReference>
<evidence type="ECO:0000313" key="12">
    <source>
        <dbReference type="Proteomes" id="UP001144397"/>
    </source>
</evidence>
<evidence type="ECO:0000256" key="9">
    <source>
        <dbReference type="ARBA" id="ARBA00034290"/>
    </source>
</evidence>
<dbReference type="SUPFAM" id="SSF141868">
    <property type="entry name" value="EAL domain-like"/>
    <property type="match status" value="1"/>
</dbReference>
<dbReference type="CDD" id="cd01948">
    <property type="entry name" value="EAL"/>
    <property type="match status" value="1"/>
</dbReference>
<feature type="domain" description="EAL" evidence="10">
    <location>
        <begin position="256"/>
        <end position="508"/>
    </location>
</feature>
<keyword evidence="6" id="KW-0378">Hydrolase</keyword>
<dbReference type="PROSITE" id="PS50883">
    <property type="entry name" value="EAL"/>
    <property type="match status" value="1"/>
</dbReference>
<name>A0A9W6CL64_XANFL</name>
<comment type="catalytic activity">
    <reaction evidence="9">
        <text>3',3'-c-di-GMP + H2O = 5'-phosphoguanylyl(3'-&gt;5')guanosine + H(+)</text>
        <dbReference type="Rhea" id="RHEA:24902"/>
        <dbReference type="ChEBI" id="CHEBI:15377"/>
        <dbReference type="ChEBI" id="CHEBI:15378"/>
        <dbReference type="ChEBI" id="CHEBI:58754"/>
        <dbReference type="ChEBI" id="CHEBI:58805"/>
        <dbReference type="EC" id="3.1.4.52"/>
    </reaction>
</comment>
<evidence type="ECO:0000256" key="2">
    <source>
        <dbReference type="ARBA" id="ARBA00012282"/>
    </source>
</evidence>
<dbReference type="AlphaFoldDB" id="A0A9W6CL64"/>
<comment type="caution">
    <text evidence="11">The sequence shown here is derived from an EMBL/GenBank/DDBJ whole genome shotgun (WGS) entry which is preliminary data.</text>
</comment>
<dbReference type="Pfam" id="PF12792">
    <property type="entry name" value="CSS-motif"/>
    <property type="match status" value="1"/>
</dbReference>
<dbReference type="InterPro" id="IPR001633">
    <property type="entry name" value="EAL_dom"/>
</dbReference>
<dbReference type="Gene3D" id="3.20.20.450">
    <property type="entry name" value="EAL domain"/>
    <property type="match status" value="1"/>
</dbReference>
<gene>
    <name evidence="11" type="ORF">XFLAVUS301_17900</name>
</gene>
<evidence type="ECO:0000256" key="4">
    <source>
        <dbReference type="ARBA" id="ARBA00022636"/>
    </source>
</evidence>
<evidence type="ECO:0000256" key="5">
    <source>
        <dbReference type="ARBA" id="ARBA00022692"/>
    </source>
</evidence>
<evidence type="ECO:0000256" key="6">
    <source>
        <dbReference type="ARBA" id="ARBA00022801"/>
    </source>
</evidence>
<dbReference type="Pfam" id="PF00563">
    <property type="entry name" value="EAL"/>
    <property type="match status" value="1"/>
</dbReference>
<evidence type="ECO:0000259" key="10">
    <source>
        <dbReference type="PROSITE" id="PS50883"/>
    </source>
</evidence>
<reference evidence="11" key="1">
    <citation type="submission" date="2022-12" db="EMBL/GenBank/DDBJ databases">
        <title>Reference genome sequencing for broad-spectrum identification of bacterial and archaeal isolates by mass spectrometry.</title>
        <authorList>
            <person name="Sekiguchi Y."/>
            <person name="Tourlousse D.M."/>
        </authorList>
    </citation>
    <scope>NUCLEOTIDE SEQUENCE</scope>
    <source>
        <strain evidence="11">301</strain>
    </source>
</reference>
<keyword evidence="7" id="KW-1133">Transmembrane helix</keyword>
<evidence type="ECO:0000256" key="8">
    <source>
        <dbReference type="ARBA" id="ARBA00023136"/>
    </source>
</evidence>
<keyword evidence="3" id="KW-1003">Cell membrane</keyword>
<dbReference type="InterPro" id="IPR035919">
    <property type="entry name" value="EAL_sf"/>
</dbReference>
<dbReference type="InterPro" id="IPR024744">
    <property type="entry name" value="CSS-motif_dom"/>
</dbReference>
<dbReference type="SMART" id="SM00052">
    <property type="entry name" value="EAL"/>
    <property type="match status" value="1"/>
</dbReference>
<evidence type="ECO:0000256" key="7">
    <source>
        <dbReference type="ARBA" id="ARBA00022989"/>
    </source>
</evidence>
<evidence type="ECO:0000313" key="11">
    <source>
        <dbReference type="EMBL" id="GLI22116.1"/>
    </source>
</evidence>
<organism evidence="11 12">
    <name type="scientific">Xanthobacter flavus</name>
    <dbReference type="NCBI Taxonomy" id="281"/>
    <lineage>
        <taxon>Bacteria</taxon>
        <taxon>Pseudomonadati</taxon>
        <taxon>Pseudomonadota</taxon>
        <taxon>Alphaproteobacteria</taxon>
        <taxon>Hyphomicrobiales</taxon>
        <taxon>Xanthobacteraceae</taxon>
        <taxon>Xanthobacter</taxon>
    </lineage>
</organism>
<dbReference type="GO" id="GO:0071111">
    <property type="term" value="F:cyclic-guanylate-specific phosphodiesterase activity"/>
    <property type="evidence" value="ECO:0007669"/>
    <property type="project" value="UniProtKB-EC"/>
</dbReference>
<dbReference type="EMBL" id="BSDO01000002">
    <property type="protein sequence ID" value="GLI22116.1"/>
    <property type="molecule type" value="Genomic_DNA"/>
</dbReference>
<evidence type="ECO:0000256" key="3">
    <source>
        <dbReference type="ARBA" id="ARBA00022475"/>
    </source>
</evidence>
<keyword evidence="4" id="KW-0973">c-di-GMP</keyword>
<proteinExistence type="predicted"/>
<accession>A0A9W6CL64</accession>
<dbReference type="PANTHER" id="PTHR33121">
    <property type="entry name" value="CYCLIC DI-GMP PHOSPHODIESTERASE PDEF"/>
    <property type="match status" value="1"/>
</dbReference>